<evidence type="ECO:0000256" key="5">
    <source>
        <dbReference type="ARBA" id="ARBA00023235"/>
    </source>
</evidence>
<protein>
    <recommendedName>
        <fullName evidence="2 7">Glutamate racemase</fullName>
        <ecNumber evidence="2 7">5.1.1.3</ecNumber>
    </recommendedName>
</protein>
<dbReference type="SUPFAM" id="SSF53681">
    <property type="entry name" value="Aspartate/glutamate racemase"/>
    <property type="match status" value="2"/>
</dbReference>
<comment type="function">
    <text evidence="7">Provides the (R)-glutamate required for cell wall biosynthesis.</text>
</comment>
<feature type="binding site" evidence="7">
    <location>
        <begin position="74"/>
        <end position="75"/>
    </location>
    <ligand>
        <name>substrate</name>
    </ligand>
</feature>
<dbReference type="GO" id="GO:0008881">
    <property type="term" value="F:glutamate racemase activity"/>
    <property type="evidence" value="ECO:0007669"/>
    <property type="project" value="UniProtKB-EC"/>
</dbReference>
<dbReference type="EC" id="5.1.1.3" evidence="2 7"/>
<comment type="pathway">
    <text evidence="7">Cell wall biogenesis; peptidoglycan biosynthesis.</text>
</comment>
<dbReference type="Pfam" id="PF01177">
    <property type="entry name" value="Asp_Glu_race"/>
    <property type="match status" value="1"/>
</dbReference>
<dbReference type="InterPro" id="IPR018187">
    <property type="entry name" value="Asp/Glu_racemase_AS_1"/>
</dbReference>
<proteinExistence type="inferred from homology"/>
<dbReference type="PROSITE" id="PS00924">
    <property type="entry name" value="ASP_GLU_RACEMASE_2"/>
    <property type="match status" value="1"/>
</dbReference>
<keyword evidence="5 7" id="KW-0413">Isomerase</keyword>
<sequence length="281" mass="30107">MTSGPIGVFDSGVGGLSVARAIRQRLPHEDLLYLADTACVPYGDRPESWIEARSAAIAELLVHRHAKAIVVACNTATAAAVRSLRARFEVPIVAIEPAVKVAAETTRAGVVAVLATTRTLSSENFRRLQGLFGEGIAVFAQPCPGLADRVEAGDLSGPATRGLLEKYVRPAIACGADTIVLGCTHYSFLTGLIAEIAGPHVTIVDPAPAVARQLERRLTETRVIRSVVPISHLDECEPKGTDRFLATGPIEHARRMITELWLADGACRHEVEVEFVAPVRR</sequence>
<feature type="active site" description="Proton donor/acceptor" evidence="7">
    <location>
        <position position="183"/>
    </location>
</feature>
<dbReference type="Gene3D" id="3.40.50.1860">
    <property type="match status" value="2"/>
</dbReference>
<feature type="binding site" evidence="7">
    <location>
        <begin position="184"/>
        <end position="185"/>
    </location>
    <ligand>
        <name>substrate</name>
    </ligand>
</feature>
<keyword evidence="3 7" id="KW-0133">Cell shape</keyword>
<name>A0ABZ2KZP3_9BACT</name>
<feature type="binding site" evidence="7">
    <location>
        <begin position="10"/>
        <end position="11"/>
    </location>
    <ligand>
        <name>substrate</name>
    </ligand>
</feature>
<dbReference type="PANTHER" id="PTHR21198">
    <property type="entry name" value="GLUTAMATE RACEMASE"/>
    <property type="match status" value="1"/>
</dbReference>
<dbReference type="InterPro" id="IPR033134">
    <property type="entry name" value="Asp/Glu_racemase_AS_2"/>
</dbReference>
<gene>
    <name evidence="7 8" type="primary">murI</name>
    <name evidence="8" type="ORF">LVJ94_33380</name>
</gene>
<dbReference type="PROSITE" id="PS00923">
    <property type="entry name" value="ASP_GLU_RACEMASE_1"/>
    <property type="match status" value="1"/>
</dbReference>
<keyword evidence="9" id="KW-1185">Reference proteome</keyword>
<comment type="similarity">
    <text evidence="7">Belongs to the aspartate/glutamate racemases family.</text>
</comment>
<dbReference type="InterPro" id="IPR004391">
    <property type="entry name" value="Glu_race"/>
</dbReference>
<comment type="catalytic activity">
    <reaction evidence="1 7">
        <text>L-glutamate = D-glutamate</text>
        <dbReference type="Rhea" id="RHEA:12813"/>
        <dbReference type="ChEBI" id="CHEBI:29985"/>
        <dbReference type="ChEBI" id="CHEBI:29986"/>
        <dbReference type="EC" id="5.1.1.3"/>
    </reaction>
</comment>
<accession>A0ABZ2KZP3</accession>
<evidence type="ECO:0000256" key="4">
    <source>
        <dbReference type="ARBA" id="ARBA00022984"/>
    </source>
</evidence>
<dbReference type="NCBIfam" id="TIGR00067">
    <property type="entry name" value="glut_race"/>
    <property type="match status" value="1"/>
</dbReference>
<feature type="active site" description="Proton donor/acceptor" evidence="7">
    <location>
        <position position="73"/>
    </location>
</feature>
<keyword evidence="4 7" id="KW-0573">Peptidoglycan synthesis</keyword>
<reference evidence="8" key="1">
    <citation type="submission" date="2021-12" db="EMBL/GenBank/DDBJ databases">
        <title>Discovery of the Pendulisporaceae a myxobacterial family with distinct sporulation behavior and unique specialized metabolism.</title>
        <authorList>
            <person name="Garcia R."/>
            <person name="Popoff A."/>
            <person name="Bader C.D."/>
            <person name="Loehr J."/>
            <person name="Walesch S."/>
            <person name="Walt C."/>
            <person name="Boldt J."/>
            <person name="Bunk B."/>
            <person name="Haeckl F.J.F.P.J."/>
            <person name="Gunesch A.P."/>
            <person name="Birkelbach J."/>
            <person name="Nuebel U."/>
            <person name="Pietschmann T."/>
            <person name="Bach T."/>
            <person name="Mueller R."/>
        </authorList>
    </citation>
    <scope>NUCLEOTIDE SEQUENCE</scope>
    <source>
        <strain evidence="8">MSr11367</strain>
    </source>
</reference>
<evidence type="ECO:0000313" key="8">
    <source>
        <dbReference type="EMBL" id="WXB01797.1"/>
    </source>
</evidence>
<dbReference type="HAMAP" id="MF_00258">
    <property type="entry name" value="Glu_racemase"/>
    <property type="match status" value="1"/>
</dbReference>
<evidence type="ECO:0000256" key="3">
    <source>
        <dbReference type="ARBA" id="ARBA00022960"/>
    </source>
</evidence>
<dbReference type="PANTHER" id="PTHR21198:SF2">
    <property type="entry name" value="GLUTAMATE RACEMASE"/>
    <property type="match status" value="1"/>
</dbReference>
<evidence type="ECO:0000256" key="6">
    <source>
        <dbReference type="ARBA" id="ARBA00023316"/>
    </source>
</evidence>
<evidence type="ECO:0000256" key="2">
    <source>
        <dbReference type="ARBA" id="ARBA00013090"/>
    </source>
</evidence>
<evidence type="ECO:0000256" key="7">
    <source>
        <dbReference type="HAMAP-Rule" id="MF_00258"/>
    </source>
</evidence>
<dbReference type="EMBL" id="CP089983">
    <property type="protein sequence ID" value="WXB01797.1"/>
    <property type="molecule type" value="Genomic_DNA"/>
</dbReference>
<dbReference type="Proteomes" id="UP001374803">
    <property type="component" value="Chromosome"/>
</dbReference>
<evidence type="ECO:0000256" key="1">
    <source>
        <dbReference type="ARBA" id="ARBA00001602"/>
    </source>
</evidence>
<dbReference type="RefSeq" id="WP_394831416.1">
    <property type="nucleotide sequence ID" value="NZ_CP089929.1"/>
</dbReference>
<dbReference type="InterPro" id="IPR001920">
    <property type="entry name" value="Asp/Glu_race"/>
</dbReference>
<feature type="binding site" evidence="7">
    <location>
        <begin position="42"/>
        <end position="43"/>
    </location>
    <ligand>
        <name>substrate</name>
    </ligand>
</feature>
<dbReference type="InterPro" id="IPR015942">
    <property type="entry name" value="Asp/Glu/hydantoin_racemase"/>
</dbReference>
<evidence type="ECO:0000313" key="9">
    <source>
        <dbReference type="Proteomes" id="UP001374803"/>
    </source>
</evidence>
<keyword evidence="6 7" id="KW-0961">Cell wall biogenesis/degradation</keyword>
<organism evidence="8 9">
    <name type="scientific">Pendulispora rubella</name>
    <dbReference type="NCBI Taxonomy" id="2741070"/>
    <lineage>
        <taxon>Bacteria</taxon>
        <taxon>Pseudomonadati</taxon>
        <taxon>Myxococcota</taxon>
        <taxon>Myxococcia</taxon>
        <taxon>Myxococcales</taxon>
        <taxon>Sorangiineae</taxon>
        <taxon>Pendulisporaceae</taxon>
        <taxon>Pendulispora</taxon>
    </lineage>
</organism>